<keyword evidence="1" id="KW-0472">Membrane</keyword>
<evidence type="ECO:0000313" key="3">
    <source>
        <dbReference type="Proteomes" id="UP001165667"/>
    </source>
</evidence>
<keyword evidence="1" id="KW-1133">Transmembrane helix</keyword>
<dbReference type="EMBL" id="JAMOIM010000001">
    <property type="protein sequence ID" value="MCW6506880.1"/>
    <property type="molecule type" value="Genomic_DNA"/>
</dbReference>
<feature type="transmembrane region" description="Helical" evidence="1">
    <location>
        <begin position="16"/>
        <end position="35"/>
    </location>
</feature>
<name>A0AA41YXX7_9HYPH</name>
<dbReference type="Proteomes" id="UP001165667">
    <property type="component" value="Unassembled WGS sequence"/>
</dbReference>
<keyword evidence="2" id="KW-0282">Flagellum</keyword>
<sequence length="323" mass="34825">MASRGDPFRLSSPRVFLVRMVVFLILVGFVALILYRQIQTAFLANPALNGLIFGVAAIGVILGLRQVIRLFREVRWVNGLRQQTNDAPPPVLLAPLTTIFRQGSTDRAIPTLTLRAVLDAVGSRLDESRELARYLTGLLIFLGLLGTFWGLLATVGSISGVIQSMQVTGDAGTMFDDLKNGLAAPIAGMSVSFTSSLFGLSGSLVLGFLDLQAGQAQNRFFTELEDTLSTFTTEAAGEGSEAAAVALPPGLQAALDKIAAGTDQSSSRAATVAMANLAEGIQGLVQHMRSEQQLIRDWVETQSSQSNETRRLLERMVREKEMR</sequence>
<protein>
    <submittedName>
        <fullName evidence="2">Flagellar motor protein MotA</fullName>
    </submittedName>
</protein>
<accession>A0AA41YXX7</accession>
<reference evidence="2" key="1">
    <citation type="submission" date="2022-05" db="EMBL/GenBank/DDBJ databases">
        <authorList>
            <person name="Pankratov T."/>
        </authorList>
    </citation>
    <scope>NUCLEOTIDE SEQUENCE</scope>
    <source>
        <strain evidence="2">BP6-180914</strain>
    </source>
</reference>
<feature type="transmembrane region" description="Helical" evidence="1">
    <location>
        <begin position="182"/>
        <end position="209"/>
    </location>
</feature>
<feature type="transmembrane region" description="Helical" evidence="1">
    <location>
        <begin position="47"/>
        <end position="68"/>
    </location>
</feature>
<keyword evidence="2" id="KW-0966">Cell projection</keyword>
<comment type="caution">
    <text evidence="2">The sequence shown here is derived from an EMBL/GenBank/DDBJ whole genome shotgun (WGS) entry which is preliminary data.</text>
</comment>
<keyword evidence="3" id="KW-1185">Reference proteome</keyword>
<proteinExistence type="predicted"/>
<keyword evidence="2" id="KW-0969">Cilium</keyword>
<dbReference type="RefSeq" id="WP_282583219.1">
    <property type="nucleotide sequence ID" value="NZ_JAMOIM010000001.1"/>
</dbReference>
<evidence type="ECO:0000313" key="2">
    <source>
        <dbReference type="EMBL" id="MCW6506880.1"/>
    </source>
</evidence>
<dbReference type="AlphaFoldDB" id="A0AA41YXX7"/>
<organism evidence="2 3">
    <name type="scientific">Lichenifustis flavocetrariae</name>
    <dbReference type="NCBI Taxonomy" id="2949735"/>
    <lineage>
        <taxon>Bacteria</taxon>
        <taxon>Pseudomonadati</taxon>
        <taxon>Pseudomonadota</taxon>
        <taxon>Alphaproteobacteria</taxon>
        <taxon>Hyphomicrobiales</taxon>
        <taxon>Lichenihabitantaceae</taxon>
        <taxon>Lichenifustis</taxon>
    </lineage>
</organism>
<evidence type="ECO:0000256" key="1">
    <source>
        <dbReference type="SAM" id="Phobius"/>
    </source>
</evidence>
<keyword evidence="1" id="KW-0812">Transmembrane</keyword>
<gene>
    <name evidence="2" type="ORF">M8523_02445</name>
</gene>
<feature type="transmembrane region" description="Helical" evidence="1">
    <location>
        <begin position="134"/>
        <end position="162"/>
    </location>
</feature>